<proteinExistence type="predicted"/>
<dbReference type="Proteomes" id="UP001151752">
    <property type="component" value="Chromosome 14"/>
</dbReference>
<evidence type="ECO:0000313" key="2">
    <source>
        <dbReference type="Proteomes" id="UP001151752"/>
    </source>
</evidence>
<reference evidence="1" key="2">
    <citation type="journal article" date="2023" name="Int. J. Mol. Sci.">
        <title>De Novo Assembly and Annotation of 11 Diverse Shrub Willow (Salix) Genomes Reveals Novel Gene Organization in Sex-Linked Regions.</title>
        <authorList>
            <person name="Hyden B."/>
            <person name="Feng K."/>
            <person name="Yates T.B."/>
            <person name="Jawdy S."/>
            <person name="Cereghino C."/>
            <person name="Smart L.B."/>
            <person name="Muchero W."/>
        </authorList>
    </citation>
    <scope>NUCLEOTIDE SEQUENCE</scope>
    <source>
        <tissue evidence="1">Shoot tip</tissue>
    </source>
</reference>
<dbReference type="AlphaFoldDB" id="A0A9Q0Z658"/>
<reference evidence="1" key="1">
    <citation type="submission" date="2022-11" db="EMBL/GenBank/DDBJ databases">
        <authorList>
            <person name="Hyden B.L."/>
            <person name="Feng K."/>
            <person name="Yates T."/>
            <person name="Jawdy S."/>
            <person name="Smart L.B."/>
            <person name="Muchero W."/>
        </authorList>
    </citation>
    <scope>NUCLEOTIDE SEQUENCE</scope>
    <source>
        <tissue evidence="1">Shoot tip</tissue>
    </source>
</reference>
<accession>A0A9Q0Z658</accession>
<gene>
    <name evidence="1" type="ORF">OIU74_007489</name>
</gene>
<comment type="caution">
    <text evidence="1">The sequence shown here is derived from an EMBL/GenBank/DDBJ whole genome shotgun (WGS) entry which is preliminary data.</text>
</comment>
<dbReference type="EMBL" id="JAPFFM010000013">
    <property type="protein sequence ID" value="KAJ6722909.1"/>
    <property type="molecule type" value="Genomic_DNA"/>
</dbReference>
<protein>
    <submittedName>
        <fullName evidence="1">Uncharacterized protein</fullName>
    </submittedName>
</protein>
<name>A0A9Q0Z658_9ROSI</name>
<keyword evidence="2" id="KW-1185">Reference proteome</keyword>
<evidence type="ECO:0000313" key="1">
    <source>
        <dbReference type="EMBL" id="KAJ6722909.1"/>
    </source>
</evidence>
<organism evidence="1 2">
    <name type="scientific">Salix koriyanagi</name>
    <dbReference type="NCBI Taxonomy" id="2511006"/>
    <lineage>
        <taxon>Eukaryota</taxon>
        <taxon>Viridiplantae</taxon>
        <taxon>Streptophyta</taxon>
        <taxon>Embryophyta</taxon>
        <taxon>Tracheophyta</taxon>
        <taxon>Spermatophyta</taxon>
        <taxon>Magnoliopsida</taxon>
        <taxon>eudicotyledons</taxon>
        <taxon>Gunneridae</taxon>
        <taxon>Pentapetalae</taxon>
        <taxon>rosids</taxon>
        <taxon>fabids</taxon>
        <taxon>Malpighiales</taxon>
        <taxon>Salicaceae</taxon>
        <taxon>Saliceae</taxon>
        <taxon>Salix</taxon>
    </lineage>
</organism>
<sequence>MIMGCGFLLFSRKIKTKIKNLLSATARSFDPTATFSSSSAAGGGGTIAFSSATSLLLSTGAGATGVSVSTLFTSCSAISFPLQLPLQL</sequence>